<organism evidence="1">
    <name type="scientific">Octactis speculum</name>
    <dbReference type="NCBI Taxonomy" id="3111310"/>
    <lineage>
        <taxon>Eukaryota</taxon>
        <taxon>Sar</taxon>
        <taxon>Stramenopiles</taxon>
        <taxon>Ochrophyta</taxon>
        <taxon>Dictyochophyceae</taxon>
        <taxon>Dictyochales</taxon>
        <taxon>Dictyochaceae</taxon>
        <taxon>Octactis</taxon>
    </lineage>
</organism>
<dbReference type="AlphaFoldDB" id="A0A7S2GXW7"/>
<dbReference type="InterPro" id="IPR032466">
    <property type="entry name" value="Metal_Hydrolase"/>
</dbReference>
<proteinExistence type="predicted"/>
<dbReference type="SUPFAM" id="SSF51556">
    <property type="entry name" value="Metallo-dependent hydrolases"/>
    <property type="match status" value="1"/>
</dbReference>
<sequence length="194" mass="20819">MCPCVCVCAYKVNIAMGGTPGTKGHAKVLSSIKRVPKERLLIESDVSELRLAGPGCCLSLSLISDARGWSLPEAAARTTANGLKFLRMAQGALAAPSPYKSSYEEKGTIMKTPGAGWAAGTAKCLCCNMPTEIDSRMGGAIMDRMEPALLVDTHNHIHQESIVATEDMRFTVNLPLSDERSCAAWCYYSMKALT</sequence>
<name>A0A7S2GXW7_9STRA</name>
<accession>A0A7S2GXW7</accession>
<evidence type="ECO:0000313" key="1">
    <source>
        <dbReference type="EMBL" id="CAD9474799.1"/>
    </source>
</evidence>
<dbReference type="EMBL" id="HBGS01054691">
    <property type="protein sequence ID" value="CAD9474799.1"/>
    <property type="molecule type" value="Transcribed_RNA"/>
</dbReference>
<dbReference type="Gene3D" id="3.20.20.140">
    <property type="entry name" value="Metal-dependent hydrolases"/>
    <property type="match status" value="1"/>
</dbReference>
<reference evidence="1" key="1">
    <citation type="submission" date="2021-01" db="EMBL/GenBank/DDBJ databases">
        <authorList>
            <person name="Corre E."/>
            <person name="Pelletier E."/>
            <person name="Niang G."/>
            <person name="Scheremetjew M."/>
            <person name="Finn R."/>
            <person name="Kale V."/>
            <person name="Holt S."/>
            <person name="Cochrane G."/>
            <person name="Meng A."/>
            <person name="Brown T."/>
            <person name="Cohen L."/>
        </authorList>
    </citation>
    <scope>NUCLEOTIDE SEQUENCE</scope>
    <source>
        <strain evidence="1">CCMP1381</strain>
    </source>
</reference>
<protein>
    <submittedName>
        <fullName evidence="1">Uncharacterized protein</fullName>
    </submittedName>
</protein>
<gene>
    <name evidence="1" type="ORF">DSPE1174_LOCUS28277</name>
</gene>